<organism evidence="1 2">
    <name type="scientific">Xanthoceras sorbifolium</name>
    <dbReference type="NCBI Taxonomy" id="99658"/>
    <lineage>
        <taxon>Eukaryota</taxon>
        <taxon>Viridiplantae</taxon>
        <taxon>Streptophyta</taxon>
        <taxon>Embryophyta</taxon>
        <taxon>Tracheophyta</taxon>
        <taxon>Spermatophyta</taxon>
        <taxon>Magnoliopsida</taxon>
        <taxon>eudicotyledons</taxon>
        <taxon>Gunneridae</taxon>
        <taxon>Pentapetalae</taxon>
        <taxon>rosids</taxon>
        <taxon>malvids</taxon>
        <taxon>Sapindales</taxon>
        <taxon>Sapindaceae</taxon>
        <taxon>Xanthoceroideae</taxon>
        <taxon>Xanthoceras</taxon>
    </lineage>
</organism>
<dbReference type="Proteomes" id="UP000827721">
    <property type="component" value="Unassembled WGS sequence"/>
</dbReference>
<keyword evidence="2" id="KW-1185">Reference proteome</keyword>
<accession>A0ABQ8H2Y4</accession>
<proteinExistence type="predicted"/>
<protein>
    <submittedName>
        <fullName evidence="1">Uncharacterized protein</fullName>
    </submittedName>
</protein>
<evidence type="ECO:0000313" key="1">
    <source>
        <dbReference type="EMBL" id="KAH7544560.1"/>
    </source>
</evidence>
<sequence length="148" mass="16410">MTSFPEQGFPTNLISLSIHGDVKIYKPLLEWGLQNLTFLTSLSILGLLEADSFPQQETEMMWQPSDVEDQHSEPTAPTGSVSFTFAPTVALLASPVPQFRALEFDDLLQICLNDNKHLALSIVVSGEVYDNHVDKDRLNACDLNLYAA</sequence>
<dbReference type="EMBL" id="JAFEMO010000015">
    <property type="protein sequence ID" value="KAH7544560.1"/>
    <property type="molecule type" value="Genomic_DNA"/>
</dbReference>
<evidence type="ECO:0000313" key="2">
    <source>
        <dbReference type="Proteomes" id="UP000827721"/>
    </source>
</evidence>
<reference evidence="1 2" key="1">
    <citation type="submission" date="2021-02" db="EMBL/GenBank/DDBJ databases">
        <title>Plant Genome Project.</title>
        <authorList>
            <person name="Zhang R.-G."/>
        </authorList>
    </citation>
    <scope>NUCLEOTIDE SEQUENCE [LARGE SCALE GENOMIC DNA]</scope>
    <source>
        <tissue evidence="1">Leaves</tissue>
    </source>
</reference>
<gene>
    <name evidence="1" type="ORF">JRO89_XS15G0185300</name>
</gene>
<name>A0ABQ8H2Y4_9ROSI</name>
<comment type="caution">
    <text evidence="1">The sequence shown here is derived from an EMBL/GenBank/DDBJ whole genome shotgun (WGS) entry which is preliminary data.</text>
</comment>